<organism evidence="1 2">
    <name type="scientific">Mytilus galloprovincialis</name>
    <name type="common">Mediterranean mussel</name>
    <dbReference type="NCBI Taxonomy" id="29158"/>
    <lineage>
        <taxon>Eukaryota</taxon>
        <taxon>Metazoa</taxon>
        <taxon>Spiralia</taxon>
        <taxon>Lophotrochozoa</taxon>
        <taxon>Mollusca</taxon>
        <taxon>Bivalvia</taxon>
        <taxon>Autobranchia</taxon>
        <taxon>Pteriomorphia</taxon>
        <taxon>Mytilida</taxon>
        <taxon>Mytiloidea</taxon>
        <taxon>Mytilidae</taxon>
        <taxon>Mytilinae</taxon>
        <taxon>Mytilus</taxon>
    </lineage>
</organism>
<dbReference type="Proteomes" id="UP000266721">
    <property type="component" value="Unassembled WGS sequence"/>
</dbReference>
<dbReference type="EMBL" id="KV591281">
    <property type="protein sequence ID" value="OPL21479.1"/>
    <property type="molecule type" value="Genomic_DNA"/>
</dbReference>
<keyword evidence="2" id="KW-1185">Reference proteome</keyword>
<reference evidence="1 2" key="1">
    <citation type="journal article" date="2016" name="PLoS ONE">
        <title>A First Insight into the Genome of the Filter-Feeder Mussel Mytilus galloprovincialis.</title>
        <authorList>
            <person name="Murgarella M."/>
            <person name="Puiu D."/>
            <person name="Novoa B."/>
            <person name="Figueras A."/>
            <person name="Posada D."/>
            <person name="Canchaya C."/>
        </authorList>
    </citation>
    <scope>NUCLEOTIDE SEQUENCE [LARGE SCALE GENOMIC DNA]</scope>
    <source>
        <tissue evidence="1">Muscle</tissue>
    </source>
</reference>
<evidence type="ECO:0000313" key="1">
    <source>
        <dbReference type="EMBL" id="OPL21479.1"/>
    </source>
</evidence>
<protein>
    <submittedName>
        <fullName evidence="1">Uncharacterized protein</fullName>
    </submittedName>
</protein>
<sequence length="67" mass="7572">LKDPLPVDTRIIVSACEETCPQSWRYTRFDSKPAKHLENLLTCTDCVSLYCSLIFIVSTNAIVDTVH</sequence>
<comment type="caution">
    <text evidence="1">The sequence shown here is derived from an EMBL/GenBank/DDBJ whole genome shotgun (WGS) entry which is preliminary data.</text>
</comment>
<proteinExistence type="predicted"/>
<dbReference type="AlphaFoldDB" id="A0A3L5TQW0"/>
<accession>A0A3L5TQW0</accession>
<evidence type="ECO:0000313" key="2">
    <source>
        <dbReference type="Proteomes" id="UP000266721"/>
    </source>
</evidence>
<name>A0A3L5TQW0_MYTGA</name>
<feature type="non-terminal residue" evidence="1">
    <location>
        <position position="1"/>
    </location>
</feature>
<gene>
    <name evidence="1" type="ORF">AM593_02459</name>
</gene>